<comment type="caution">
    <text evidence="1">The sequence shown here is derived from an EMBL/GenBank/DDBJ whole genome shotgun (WGS) entry which is preliminary data.</text>
</comment>
<proteinExistence type="predicted"/>
<reference evidence="1 2" key="1">
    <citation type="submission" date="2021-05" db="EMBL/GenBank/DDBJ databases">
        <title>Genome Assembly of Synthetic Allotetraploid Brassica napus Reveals Homoeologous Exchanges between Subgenomes.</title>
        <authorList>
            <person name="Davis J.T."/>
        </authorList>
    </citation>
    <scope>NUCLEOTIDE SEQUENCE [LARGE SCALE GENOMIC DNA]</scope>
    <source>
        <strain evidence="2">cv. Da-Ae</strain>
        <tissue evidence="1">Seedling</tissue>
    </source>
</reference>
<sequence length="173" mass="19520">MALGRMPSVGLVPGRQLGVFSDDEPRGCAQCREGSSFHRLGDIQSGIEYSRLSLPQGSRTGSDFLRDLRGSRYLLPRSDPFRVYVEDWSPESSVMGETRYLNSLLDTPYLAGISWVPMYLTTRGDIAYRLSPFLSWGMMLLWDKPAGAWIRLSRYDASRLDIESKGLWVLTTS</sequence>
<evidence type="ECO:0000313" key="2">
    <source>
        <dbReference type="Proteomes" id="UP000824890"/>
    </source>
</evidence>
<keyword evidence="2" id="KW-1185">Reference proteome</keyword>
<dbReference type="Proteomes" id="UP000824890">
    <property type="component" value="Unassembled WGS sequence"/>
</dbReference>
<organism evidence="1 2">
    <name type="scientific">Brassica napus</name>
    <name type="common">Rape</name>
    <dbReference type="NCBI Taxonomy" id="3708"/>
    <lineage>
        <taxon>Eukaryota</taxon>
        <taxon>Viridiplantae</taxon>
        <taxon>Streptophyta</taxon>
        <taxon>Embryophyta</taxon>
        <taxon>Tracheophyta</taxon>
        <taxon>Spermatophyta</taxon>
        <taxon>Magnoliopsida</taxon>
        <taxon>eudicotyledons</taxon>
        <taxon>Gunneridae</taxon>
        <taxon>Pentapetalae</taxon>
        <taxon>rosids</taxon>
        <taxon>malvids</taxon>
        <taxon>Brassicales</taxon>
        <taxon>Brassicaceae</taxon>
        <taxon>Brassiceae</taxon>
        <taxon>Brassica</taxon>
    </lineage>
</organism>
<name>A0ABQ7XUN1_BRANA</name>
<dbReference type="EMBL" id="JAGKQM010000019">
    <property type="protein sequence ID" value="KAH0859653.1"/>
    <property type="molecule type" value="Genomic_DNA"/>
</dbReference>
<accession>A0ABQ7XUN1</accession>
<gene>
    <name evidence="1" type="ORF">HID58_087914</name>
</gene>
<protein>
    <submittedName>
        <fullName evidence="1">Uncharacterized protein</fullName>
    </submittedName>
</protein>
<evidence type="ECO:0000313" key="1">
    <source>
        <dbReference type="EMBL" id="KAH0859653.1"/>
    </source>
</evidence>